<keyword evidence="5" id="KW-0998">Cell outer membrane</keyword>
<evidence type="ECO:0000256" key="3">
    <source>
        <dbReference type="ARBA" id="ARBA00022729"/>
    </source>
</evidence>
<dbReference type="OrthoDB" id="630434at2"/>
<dbReference type="Proteomes" id="UP000198521">
    <property type="component" value="Unassembled WGS sequence"/>
</dbReference>
<evidence type="ECO:0000256" key="4">
    <source>
        <dbReference type="ARBA" id="ARBA00023136"/>
    </source>
</evidence>
<sequence>MKTLKYIKFIVIVLAISFIGCEDNLELAPEQSLLPEVATSNPANLQNILTGIYDEAGQTVSYGGQINLASELLGNDTDLSWNGTFEQPAQLIEKQLVPDNTFVRDYWLNAYEVNNQANIVLANLDVFEDESERNRVEGEAKFLRALVYFDLARLFGQSYNVGGGNSQLAAPIVLEAILNPSDITSPSRSSVEDVYSQVISDLLSAYSLLPDSNGVFADKYAAQALLARVYLQQGNFAGARDAANDVLQNSGHSLTATYDAAFNNDGNSSEDIFAWQITSQDGVNQMNTFWAGQAFGGRSGNPDVSVNSSFFDIFDDANDDRSQFFYTTSGGTATTKWQSQFANIPFLRIAEMHLIRAEANFRLTTAIGLDPLAEINALRSRSNAVALGSITLQDVIDERIRELSFEGFGLHDIKRLEGTVGPLNYDDDFLVLPVPQRERDANPNLMQNQGYGS</sequence>
<evidence type="ECO:0000256" key="5">
    <source>
        <dbReference type="ARBA" id="ARBA00023237"/>
    </source>
</evidence>
<reference evidence="8 9" key="1">
    <citation type="submission" date="2016-10" db="EMBL/GenBank/DDBJ databases">
        <authorList>
            <person name="de Groot N.N."/>
        </authorList>
    </citation>
    <scope>NUCLEOTIDE SEQUENCE [LARGE SCALE GENOMIC DNA]</scope>
    <source>
        <strain evidence="8 9">DSM 25232</strain>
    </source>
</reference>
<feature type="domain" description="SusD-like N-terminal" evidence="7">
    <location>
        <begin position="25"/>
        <end position="231"/>
    </location>
</feature>
<evidence type="ECO:0000256" key="1">
    <source>
        <dbReference type="ARBA" id="ARBA00004442"/>
    </source>
</evidence>
<dbReference type="Gene3D" id="1.25.40.390">
    <property type="match status" value="1"/>
</dbReference>
<proteinExistence type="inferred from homology"/>
<gene>
    <name evidence="8" type="ORF">SAMN04487910_2320</name>
</gene>
<evidence type="ECO:0000259" key="6">
    <source>
        <dbReference type="Pfam" id="PF07980"/>
    </source>
</evidence>
<dbReference type="AlphaFoldDB" id="A0A1H7PU12"/>
<dbReference type="GO" id="GO:0009279">
    <property type="term" value="C:cell outer membrane"/>
    <property type="evidence" value="ECO:0007669"/>
    <property type="project" value="UniProtKB-SubCell"/>
</dbReference>
<dbReference type="EMBL" id="FOAB01000004">
    <property type="protein sequence ID" value="SEL39066.1"/>
    <property type="molecule type" value="Genomic_DNA"/>
</dbReference>
<keyword evidence="3" id="KW-0732">Signal</keyword>
<evidence type="ECO:0000256" key="2">
    <source>
        <dbReference type="ARBA" id="ARBA00006275"/>
    </source>
</evidence>
<protein>
    <submittedName>
        <fullName evidence="8">RagB/SusD domain-containing protein</fullName>
    </submittedName>
</protein>
<dbReference type="STRING" id="1038014.SAMN04487910_2320"/>
<dbReference type="Pfam" id="PF07980">
    <property type="entry name" value="SusD_RagB"/>
    <property type="match status" value="1"/>
</dbReference>
<dbReference type="CDD" id="cd08977">
    <property type="entry name" value="SusD"/>
    <property type="match status" value="1"/>
</dbReference>
<comment type="similarity">
    <text evidence="2">Belongs to the SusD family.</text>
</comment>
<evidence type="ECO:0000259" key="7">
    <source>
        <dbReference type="Pfam" id="PF14322"/>
    </source>
</evidence>
<dbReference type="PROSITE" id="PS51257">
    <property type="entry name" value="PROKAR_LIPOPROTEIN"/>
    <property type="match status" value="1"/>
</dbReference>
<keyword evidence="4" id="KW-0472">Membrane</keyword>
<accession>A0A1H7PU12</accession>
<dbReference type="Pfam" id="PF14322">
    <property type="entry name" value="SusD-like_3"/>
    <property type="match status" value="1"/>
</dbReference>
<dbReference type="RefSeq" id="WP_091408464.1">
    <property type="nucleotide sequence ID" value="NZ_FOAB01000004.1"/>
</dbReference>
<dbReference type="InterPro" id="IPR033985">
    <property type="entry name" value="SusD-like_N"/>
</dbReference>
<evidence type="ECO:0000313" key="8">
    <source>
        <dbReference type="EMBL" id="SEL39066.1"/>
    </source>
</evidence>
<name>A0A1H7PU12_AQUAM</name>
<feature type="domain" description="RagB/SusD" evidence="6">
    <location>
        <begin position="261"/>
        <end position="419"/>
    </location>
</feature>
<dbReference type="InterPro" id="IPR011990">
    <property type="entry name" value="TPR-like_helical_dom_sf"/>
</dbReference>
<organism evidence="8 9">
    <name type="scientific">Aquimarina amphilecti</name>
    <dbReference type="NCBI Taxonomy" id="1038014"/>
    <lineage>
        <taxon>Bacteria</taxon>
        <taxon>Pseudomonadati</taxon>
        <taxon>Bacteroidota</taxon>
        <taxon>Flavobacteriia</taxon>
        <taxon>Flavobacteriales</taxon>
        <taxon>Flavobacteriaceae</taxon>
        <taxon>Aquimarina</taxon>
    </lineage>
</organism>
<dbReference type="InterPro" id="IPR012944">
    <property type="entry name" value="SusD_RagB_dom"/>
</dbReference>
<dbReference type="SUPFAM" id="SSF48452">
    <property type="entry name" value="TPR-like"/>
    <property type="match status" value="1"/>
</dbReference>
<evidence type="ECO:0000313" key="9">
    <source>
        <dbReference type="Proteomes" id="UP000198521"/>
    </source>
</evidence>
<comment type="subcellular location">
    <subcellularLocation>
        <location evidence="1">Cell outer membrane</location>
    </subcellularLocation>
</comment>
<keyword evidence="9" id="KW-1185">Reference proteome</keyword>